<reference evidence="2" key="1">
    <citation type="journal article" date="2015" name="Genome Biol. Evol.">
        <title>Organellar Genomes of White Spruce (Picea glauca): Assembly and Annotation.</title>
        <authorList>
            <person name="Jackman S.D."/>
            <person name="Warren R.L."/>
            <person name="Gibb E.A."/>
            <person name="Vandervalk B.P."/>
            <person name="Mohamadi H."/>
            <person name="Chu J."/>
            <person name="Raymond A."/>
            <person name="Pleasance S."/>
            <person name="Coope R."/>
            <person name="Wildung M.R."/>
            <person name="Ritland C.E."/>
            <person name="Bousquet J."/>
            <person name="Jones S.J."/>
            <person name="Bohlmann J."/>
            <person name="Birol I."/>
        </authorList>
    </citation>
    <scope>NUCLEOTIDE SEQUENCE [LARGE SCALE GENOMIC DNA]</scope>
    <source>
        <tissue evidence="2">Flushing bud</tissue>
    </source>
</reference>
<keyword evidence="1" id="KW-0472">Membrane</keyword>
<keyword evidence="1" id="KW-0812">Transmembrane</keyword>
<protein>
    <submittedName>
        <fullName evidence="2">Uncharacterized protein</fullName>
    </submittedName>
</protein>
<accession>A0A124GN57</accession>
<evidence type="ECO:0000313" key="2">
    <source>
        <dbReference type="EMBL" id="KUM47796.1"/>
    </source>
</evidence>
<keyword evidence="2" id="KW-0496">Mitochondrion</keyword>
<feature type="transmembrane region" description="Helical" evidence="1">
    <location>
        <begin position="42"/>
        <end position="63"/>
    </location>
</feature>
<geneLocation type="mitochondrion" evidence="2"/>
<proteinExistence type="predicted"/>
<evidence type="ECO:0000256" key="1">
    <source>
        <dbReference type="SAM" id="Phobius"/>
    </source>
</evidence>
<name>A0A124GN57_PICGL</name>
<gene>
    <name evidence="2" type="ORF">ABT39_MTgene4790</name>
</gene>
<keyword evidence="1" id="KW-1133">Transmembrane helix</keyword>
<comment type="caution">
    <text evidence="2">The sequence shown here is derived from an EMBL/GenBank/DDBJ whole genome shotgun (WGS) entry which is preliminary data.</text>
</comment>
<dbReference type="EMBL" id="LKAM01000006">
    <property type="protein sequence ID" value="KUM47796.1"/>
    <property type="molecule type" value="Genomic_DNA"/>
</dbReference>
<dbReference type="AlphaFoldDB" id="A0A124GN57"/>
<organism evidence="2">
    <name type="scientific">Picea glauca</name>
    <name type="common">White spruce</name>
    <name type="synonym">Pinus glauca</name>
    <dbReference type="NCBI Taxonomy" id="3330"/>
    <lineage>
        <taxon>Eukaryota</taxon>
        <taxon>Viridiplantae</taxon>
        <taxon>Streptophyta</taxon>
        <taxon>Embryophyta</taxon>
        <taxon>Tracheophyta</taxon>
        <taxon>Spermatophyta</taxon>
        <taxon>Pinopsida</taxon>
        <taxon>Pinidae</taxon>
        <taxon>Conifers I</taxon>
        <taxon>Pinales</taxon>
        <taxon>Pinaceae</taxon>
        <taxon>Picea</taxon>
    </lineage>
</organism>
<sequence length="75" mass="8075">MMSVLMGILSSSYDRMVLFIIIFEVPSSISSASWVVANLVTLRSVIVGSCTVLVGCVLGLLVIGTPHIDYLHDFS</sequence>
<feature type="transmembrane region" description="Helical" evidence="1">
    <location>
        <begin position="16"/>
        <end position="36"/>
    </location>
</feature>